<comment type="caution">
    <text evidence="2">The sequence shown here is derived from an EMBL/GenBank/DDBJ whole genome shotgun (WGS) entry which is preliminary data.</text>
</comment>
<protein>
    <recommendedName>
        <fullName evidence="4">TonB-dependent receptor</fullName>
    </recommendedName>
</protein>
<organism evidence="2 3">
    <name type="scientific">Flavobacterium sedimenticola</name>
    <dbReference type="NCBI Taxonomy" id="3043286"/>
    <lineage>
        <taxon>Bacteria</taxon>
        <taxon>Pseudomonadati</taxon>
        <taxon>Bacteroidota</taxon>
        <taxon>Flavobacteriia</taxon>
        <taxon>Flavobacteriales</taxon>
        <taxon>Flavobacteriaceae</taxon>
        <taxon>Flavobacterium</taxon>
    </lineage>
</organism>
<evidence type="ECO:0000313" key="3">
    <source>
        <dbReference type="Proteomes" id="UP001230035"/>
    </source>
</evidence>
<dbReference type="RefSeq" id="WP_283239524.1">
    <property type="nucleotide sequence ID" value="NZ_JASGBP010000006.1"/>
</dbReference>
<sequence>MPLKKHLSLFFLLTALGTLCAQNNATDDKAKIASVLENYFDLEREAIHLHLDKSTFINNEAVWYQGYIINRKTNKPYFTTNVFMVLYDENGNPVSEKLQYASNGIFFGKIELGPKLKSGLYYIQAYTNWMNNFSENESTVTKIHVINPNEGLKNYAKINAETLTLKLTPEGNSYVLGIPNQMAIQLQDCRGNAPENTEVQLQNDKNEILKTIKLNKFGYGKFEIIPTQDNLKISLSFKDKIIEKRLPSPEAIGCILDINNFTVEGKTIIKIRSNQNTVSSLVSNTLYLAVHQDQKYSLYDIALNPTTHEAEIVLNNTELFEGINTVRIIDSHLKQWAERLIYITPKRDTSFSVAKNKNAEGKIKLVGYSAYQNSSLSISVLPEETKSYHNNSIIAGLTVNPYLTAALENASYYLNNPGRLQRYELDLVLLHQEKTKYDWETMKIGAPKTHYSFDVGITLKGKIDESISKKTYHKAKLVSFKDFIMMQSDITELGEYHFDHILLADSTYVSMSLQKLPDFESIKTEIRPQVIGRKRSFNKPFKNTLSLCADEENIEYITDFDLPKLSAGIIQLEEVKVQNKKRKLTYENRIGNGNLRSYKIDESVHFRDILSFIEMNGFTVIRNRGDVQIYSKIRSSLNAAQSTPEVYIDERKVLSLDELDMMSSDEVDEVYLDPYAIVASMNNNQGVIKIYRKTNTKNSYIQKTDPNSFYIKDGFARYFDFHNVDYSNTQSVGFENFGLIHWIPKIKSEDNGQFYFEIGNYNLKTGKFIIEGMTAEGQFFHEERVIDLQ</sequence>
<dbReference type="EMBL" id="JASGBP010000006">
    <property type="protein sequence ID" value="MDI9257851.1"/>
    <property type="molecule type" value="Genomic_DNA"/>
</dbReference>
<evidence type="ECO:0000313" key="2">
    <source>
        <dbReference type="EMBL" id="MDI9257851.1"/>
    </source>
</evidence>
<accession>A0ABT6XS21</accession>
<evidence type="ECO:0008006" key="4">
    <source>
        <dbReference type="Google" id="ProtNLM"/>
    </source>
</evidence>
<keyword evidence="1" id="KW-0732">Signal</keyword>
<feature type="chain" id="PRO_5046744021" description="TonB-dependent receptor" evidence="1">
    <location>
        <begin position="22"/>
        <end position="789"/>
    </location>
</feature>
<dbReference type="Gene3D" id="2.60.40.1930">
    <property type="match status" value="1"/>
</dbReference>
<feature type="signal peptide" evidence="1">
    <location>
        <begin position="1"/>
        <end position="21"/>
    </location>
</feature>
<name>A0ABT6XS21_9FLAO</name>
<reference evidence="2 3" key="1">
    <citation type="submission" date="2023-05" db="EMBL/GenBank/DDBJ databases">
        <title>Flavobacterium sedimenti sp. nov., isolated from the sediment.</title>
        <authorList>
            <person name="Wu N."/>
        </authorList>
    </citation>
    <scope>NUCLEOTIDE SEQUENCE [LARGE SCALE GENOMIC DNA]</scope>
    <source>
        <strain evidence="2 3">YZ-48</strain>
    </source>
</reference>
<proteinExistence type="predicted"/>
<keyword evidence="3" id="KW-1185">Reference proteome</keyword>
<evidence type="ECO:0000256" key="1">
    <source>
        <dbReference type="SAM" id="SignalP"/>
    </source>
</evidence>
<gene>
    <name evidence="2" type="ORF">QHT84_10545</name>
</gene>
<dbReference type="Proteomes" id="UP001230035">
    <property type="component" value="Unassembled WGS sequence"/>
</dbReference>